<dbReference type="AlphaFoldDB" id="A0A9X1RSG1"/>
<protein>
    <submittedName>
        <fullName evidence="6">NAD(P)-dependent oxidoreductase</fullName>
    </submittedName>
</protein>
<dbReference type="Gene3D" id="3.40.50.720">
    <property type="entry name" value="NAD(P)-binding Rossmann-like Domain"/>
    <property type="match status" value="1"/>
</dbReference>
<proteinExistence type="predicted"/>
<dbReference type="InterPro" id="IPR036291">
    <property type="entry name" value="NAD(P)-bd_dom_sf"/>
</dbReference>
<organism evidence="6 7">
    <name type="scientific">Paraburkholderia tagetis</name>
    <dbReference type="NCBI Taxonomy" id="2913261"/>
    <lineage>
        <taxon>Bacteria</taxon>
        <taxon>Pseudomonadati</taxon>
        <taxon>Pseudomonadota</taxon>
        <taxon>Betaproteobacteria</taxon>
        <taxon>Burkholderiales</taxon>
        <taxon>Burkholderiaceae</taxon>
        <taxon>Paraburkholderia</taxon>
    </lineage>
</organism>
<dbReference type="PIRSF" id="PIRSF000103">
    <property type="entry name" value="HIBADH"/>
    <property type="match status" value="1"/>
</dbReference>
<dbReference type="GO" id="GO:0050661">
    <property type="term" value="F:NADP binding"/>
    <property type="evidence" value="ECO:0007669"/>
    <property type="project" value="InterPro"/>
</dbReference>
<feature type="domain" description="3-hydroxyisobutyrate dehydrogenase-like NAD-binding" evidence="5">
    <location>
        <begin position="174"/>
        <end position="292"/>
    </location>
</feature>
<evidence type="ECO:0000259" key="4">
    <source>
        <dbReference type="Pfam" id="PF03446"/>
    </source>
</evidence>
<keyword evidence="7" id="KW-1185">Reference proteome</keyword>
<dbReference type="EMBL" id="JAKLJA010000007">
    <property type="protein sequence ID" value="MCG5074148.1"/>
    <property type="molecule type" value="Genomic_DNA"/>
</dbReference>
<evidence type="ECO:0000259" key="5">
    <source>
        <dbReference type="Pfam" id="PF14833"/>
    </source>
</evidence>
<name>A0A9X1RSG1_9BURK</name>
<dbReference type="InterPro" id="IPR029154">
    <property type="entry name" value="HIBADH-like_NADP-bd"/>
</dbReference>
<dbReference type="InterPro" id="IPR013328">
    <property type="entry name" value="6PGD_dom2"/>
</dbReference>
<dbReference type="InterPro" id="IPR015815">
    <property type="entry name" value="HIBADH-related"/>
</dbReference>
<reference evidence="6" key="1">
    <citation type="submission" date="2022-01" db="EMBL/GenBank/DDBJ databases">
        <title>Genome sequence and assembly of Parabukholderia sp. RG36.</title>
        <authorList>
            <person name="Chhetri G."/>
        </authorList>
    </citation>
    <scope>NUCLEOTIDE SEQUENCE</scope>
    <source>
        <strain evidence="6">RG36</strain>
    </source>
</reference>
<keyword evidence="2" id="KW-0520">NAD</keyword>
<evidence type="ECO:0000256" key="1">
    <source>
        <dbReference type="ARBA" id="ARBA00023002"/>
    </source>
</evidence>
<dbReference type="SUPFAM" id="SSF48179">
    <property type="entry name" value="6-phosphogluconate dehydrogenase C-terminal domain-like"/>
    <property type="match status" value="1"/>
</dbReference>
<dbReference type="PANTHER" id="PTHR22981">
    <property type="entry name" value="3-HYDROXYISOBUTYRATE DEHYDROGENASE-RELATED"/>
    <property type="match status" value="1"/>
</dbReference>
<dbReference type="InterPro" id="IPR008927">
    <property type="entry name" value="6-PGluconate_DH-like_C_sf"/>
</dbReference>
<dbReference type="Proteomes" id="UP001139308">
    <property type="component" value="Unassembled WGS sequence"/>
</dbReference>
<sequence>MEKRIAVVGLGQMGGRIARRLLHKGHPIGVFDVDRDLAGRFAALGATPYDTLSGLAAGHDVVLTVLPNADIVKRVVLGEGGLASGLASGLAAGLAKGSVLIDMTSSVPAVTREIAGILSQRGIRMLDAPVSGGVQKAEQGALTIMVGGEAQVFEDARIVLEDIGSQIFHVGGIGAGHTAKAVNNLITATTLAITSEAMALGVKMGVNAQALLNVINAGSGRSAASETKFPQQILSRKFVPGFSIALMCKDVGIALGMAHDVDSPALISAAVHELWKRGVEQGRGDMDHSAIALVVEEMAGVQISAAS</sequence>
<feature type="active site" evidence="3">
    <location>
        <position position="180"/>
    </location>
</feature>
<evidence type="ECO:0000256" key="2">
    <source>
        <dbReference type="ARBA" id="ARBA00023027"/>
    </source>
</evidence>
<feature type="domain" description="6-phosphogluconate dehydrogenase NADP-binding" evidence="4">
    <location>
        <begin position="4"/>
        <end position="171"/>
    </location>
</feature>
<dbReference type="Pfam" id="PF14833">
    <property type="entry name" value="NAD_binding_11"/>
    <property type="match status" value="1"/>
</dbReference>
<evidence type="ECO:0000256" key="3">
    <source>
        <dbReference type="PIRSR" id="PIRSR000103-1"/>
    </source>
</evidence>
<dbReference type="PANTHER" id="PTHR22981:SF7">
    <property type="entry name" value="3-HYDROXYISOBUTYRATE DEHYDROGENASE, MITOCHONDRIAL"/>
    <property type="match status" value="1"/>
</dbReference>
<gene>
    <name evidence="6" type="ORF">L5014_12380</name>
</gene>
<accession>A0A9X1RSG1</accession>
<dbReference type="InterPro" id="IPR006115">
    <property type="entry name" value="6PGDH_NADP-bd"/>
</dbReference>
<comment type="caution">
    <text evidence="6">The sequence shown here is derived from an EMBL/GenBank/DDBJ whole genome shotgun (WGS) entry which is preliminary data.</text>
</comment>
<evidence type="ECO:0000313" key="7">
    <source>
        <dbReference type="Proteomes" id="UP001139308"/>
    </source>
</evidence>
<dbReference type="SUPFAM" id="SSF51735">
    <property type="entry name" value="NAD(P)-binding Rossmann-fold domains"/>
    <property type="match status" value="1"/>
</dbReference>
<dbReference type="GO" id="GO:0051287">
    <property type="term" value="F:NAD binding"/>
    <property type="evidence" value="ECO:0007669"/>
    <property type="project" value="InterPro"/>
</dbReference>
<dbReference type="RefSeq" id="WP_238463907.1">
    <property type="nucleotide sequence ID" value="NZ_JAKLJA010000007.1"/>
</dbReference>
<evidence type="ECO:0000313" key="6">
    <source>
        <dbReference type="EMBL" id="MCG5074148.1"/>
    </source>
</evidence>
<dbReference type="Gene3D" id="1.10.1040.10">
    <property type="entry name" value="N-(1-d-carboxylethyl)-l-norvaline Dehydrogenase, domain 2"/>
    <property type="match status" value="1"/>
</dbReference>
<dbReference type="GO" id="GO:0016616">
    <property type="term" value="F:oxidoreductase activity, acting on the CH-OH group of donors, NAD or NADP as acceptor"/>
    <property type="evidence" value="ECO:0007669"/>
    <property type="project" value="TreeGrafter"/>
</dbReference>
<keyword evidence="1" id="KW-0560">Oxidoreductase</keyword>
<dbReference type="Pfam" id="PF03446">
    <property type="entry name" value="NAD_binding_2"/>
    <property type="match status" value="1"/>
</dbReference>